<keyword evidence="3" id="KW-1185">Reference proteome</keyword>
<evidence type="ECO:0000313" key="3">
    <source>
        <dbReference type="Proteomes" id="UP001327560"/>
    </source>
</evidence>
<dbReference type="PANTHER" id="PTHR37182">
    <property type="entry name" value="F24J8.11 PROTEIN"/>
    <property type="match status" value="1"/>
</dbReference>
<organism evidence="2 3">
    <name type="scientific">Canna indica</name>
    <name type="common">Indian-shot</name>
    <dbReference type="NCBI Taxonomy" id="4628"/>
    <lineage>
        <taxon>Eukaryota</taxon>
        <taxon>Viridiplantae</taxon>
        <taxon>Streptophyta</taxon>
        <taxon>Embryophyta</taxon>
        <taxon>Tracheophyta</taxon>
        <taxon>Spermatophyta</taxon>
        <taxon>Magnoliopsida</taxon>
        <taxon>Liliopsida</taxon>
        <taxon>Zingiberales</taxon>
        <taxon>Cannaceae</taxon>
        <taxon>Canna</taxon>
    </lineage>
</organism>
<accession>A0AAQ3QC29</accession>
<dbReference type="AlphaFoldDB" id="A0AAQ3QC29"/>
<name>A0AAQ3QC29_9LILI</name>
<gene>
    <name evidence="2" type="ORF">Cni_G12363</name>
</gene>
<dbReference type="PANTHER" id="PTHR37182:SF2">
    <property type="entry name" value="F24J8.11 PROTEIN"/>
    <property type="match status" value="1"/>
</dbReference>
<evidence type="ECO:0000313" key="2">
    <source>
        <dbReference type="EMBL" id="WOL03643.1"/>
    </source>
</evidence>
<protein>
    <submittedName>
        <fullName evidence="2">Uncharacterized protein</fullName>
    </submittedName>
</protein>
<sequence>MANSMALLPLHTLSSSFSPLRQKNVAAATQRDSWQLASHNLPVEPQCSRGTVHFHQRREFVYGLIAFGLGSSLAPVEAHAAKRRPPPPPPVEKTDPNVSGVLAKVLASKKRKEAMKEAVAKLREQGKAIN</sequence>
<reference evidence="2 3" key="1">
    <citation type="submission" date="2023-10" db="EMBL/GenBank/DDBJ databases">
        <title>Chromosome-scale genome assembly provides insights into flower coloration mechanisms of Canna indica.</title>
        <authorList>
            <person name="Li C."/>
        </authorList>
    </citation>
    <scope>NUCLEOTIDE SEQUENCE [LARGE SCALE GENOMIC DNA]</scope>
    <source>
        <tissue evidence="2">Flower</tissue>
    </source>
</reference>
<dbReference type="EMBL" id="CP136893">
    <property type="protein sequence ID" value="WOL03643.1"/>
    <property type="molecule type" value="Genomic_DNA"/>
</dbReference>
<dbReference type="Proteomes" id="UP001327560">
    <property type="component" value="Chromosome 4"/>
</dbReference>
<feature type="region of interest" description="Disordered" evidence="1">
    <location>
        <begin position="77"/>
        <end position="98"/>
    </location>
</feature>
<proteinExistence type="predicted"/>
<evidence type="ECO:0000256" key="1">
    <source>
        <dbReference type="SAM" id="MobiDB-lite"/>
    </source>
</evidence>